<dbReference type="RefSeq" id="WP_055455350.1">
    <property type="nucleotide sequence ID" value="NZ_CYHE01000004.1"/>
</dbReference>
<dbReference type="NCBIfam" id="TIGR00360">
    <property type="entry name" value="ComEC_N-term"/>
    <property type="match status" value="1"/>
</dbReference>
<dbReference type="OrthoDB" id="9790149at2"/>
<reference evidence="10" key="1">
    <citation type="submission" date="2015-08" db="EMBL/GenBank/DDBJ databases">
        <authorList>
            <person name="Varghese N."/>
        </authorList>
    </citation>
    <scope>NUCLEOTIDE SEQUENCE [LARGE SCALE GENOMIC DNA]</scope>
    <source>
        <strain evidence="10">DSM 23407</strain>
    </source>
</reference>
<feature type="transmembrane region" description="Helical" evidence="6">
    <location>
        <begin position="112"/>
        <end position="132"/>
    </location>
</feature>
<dbReference type="Pfam" id="PF03772">
    <property type="entry name" value="Competence"/>
    <property type="match status" value="1"/>
</dbReference>
<evidence type="ECO:0000259" key="7">
    <source>
        <dbReference type="Pfam" id="PF03772"/>
    </source>
</evidence>
<keyword evidence="2" id="KW-1003">Cell membrane</keyword>
<feature type="transmembrane region" description="Helical" evidence="6">
    <location>
        <begin position="313"/>
        <end position="333"/>
    </location>
</feature>
<evidence type="ECO:0000256" key="2">
    <source>
        <dbReference type="ARBA" id="ARBA00022475"/>
    </source>
</evidence>
<feature type="transmembrane region" description="Helical" evidence="6">
    <location>
        <begin position="551"/>
        <end position="568"/>
    </location>
</feature>
<evidence type="ECO:0000256" key="4">
    <source>
        <dbReference type="ARBA" id="ARBA00022989"/>
    </source>
</evidence>
<comment type="subcellular location">
    <subcellularLocation>
        <location evidence="1">Cell membrane</location>
        <topology evidence="1">Multi-pass membrane protein</topology>
    </subcellularLocation>
</comment>
<feature type="transmembrane region" description="Helical" evidence="6">
    <location>
        <begin position="87"/>
        <end position="106"/>
    </location>
</feature>
<dbReference type="PANTHER" id="PTHR30619:SF1">
    <property type="entry name" value="RECOMBINATION PROTEIN 2"/>
    <property type="match status" value="1"/>
</dbReference>
<dbReference type="InterPro" id="IPR025405">
    <property type="entry name" value="DUF4131"/>
</dbReference>
<keyword evidence="5 6" id="KW-0472">Membrane</keyword>
<evidence type="ECO:0000313" key="9">
    <source>
        <dbReference type="EMBL" id="CUA95535.1"/>
    </source>
</evidence>
<keyword evidence="4 6" id="KW-1133">Transmembrane helix</keyword>
<feature type="transmembrane region" description="Helical" evidence="6">
    <location>
        <begin position="369"/>
        <end position="398"/>
    </location>
</feature>
<protein>
    <submittedName>
        <fullName evidence="9">ComEC/Rec2-related protein</fullName>
    </submittedName>
</protein>
<sequence>MADAGLTGSATDDRAPPPRRPFSIPDWFYRHSERLWRKQPHAPDAGLLKPAAAVSRKAPRDLAPVLQAFAFCGGIALYFSSPHEPNGWVLMALAFAALAFALWAHWRGRLHAVALVLALALAGAAAGAMRTVSIAAPVLKGPVSAEISGHVSGIAGAGGSRQVTVDVAHWSRRGEPPARVRLVLRQAQKLAIGDAIKVRARLVPPSGPVRPGGYDFAFRAYYDRIGATGFVLGAPETLDLPPPGLRLKALRQIEAVRAGLVEGIRAALGEGDRAALAAALLVGDRSLISDEAVEDLRESGLAHVLSISGLHMALFAGGVYAAALALLAAFPLLALRLPIHKIAACVALVTATAYLLLSGASVPTQRSYLMISLVFLGLLTGRRGLSLRSLSLVALALLIVAPEDLYDPGFQMSFAAVLCLVAVYDDWARRPATKMNAARRASLGLAHRIFSSVMLWAGGLAMTSLVAGVATGVIGAYHFDRVSPYGLLGNLLAMPAVSFIVMPAGVLAFLLLPFGLADLPLAVMAWGIDLMLASASFTASLSDTDGVTGQMPALAAVMLTASVFMLLLANGRWRALAAVPLGIGLASLMLFRPPDIMVADRGALVAVRDASGDLRVTASKVGFAAETWLRGDGVPPMEFDARRLLPRDMACDPSGCVVDAYPLPSEDGAAVAPLRVALSRSLEALEEDCRLADMVISSFTLPRSCAKALAIGGPERTDKGALALWLEVVEGRVVITHLQWARPIRTRPWHGAQ</sequence>
<feature type="domain" description="ComEC/Rec2-related protein" evidence="7">
    <location>
        <begin position="280"/>
        <end position="569"/>
    </location>
</feature>
<keyword evidence="3 6" id="KW-0812">Transmembrane</keyword>
<evidence type="ECO:0000256" key="6">
    <source>
        <dbReference type="SAM" id="Phobius"/>
    </source>
</evidence>
<dbReference type="Pfam" id="PF13567">
    <property type="entry name" value="DUF4131"/>
    <property type="match status" value="1"/>
</dbReference>
<dbReference type="InterPro" id="IPR004477">
    <property type="entry name" value="ComEC_N"/>
</dbReference>
<accession>A0A0K6HXC8</accession>
<feature type="transmembrane region" description="Helical" evidence="6">
    <location>
        <begin position="519"/>
        <end position="539"/>
    </location>
</feature>
<feature type="transmembrane region" description="Helical" evidence="6">
    <location>
        <begin position="491"/>
        <end position="512"/>
    </location>
</feature>
<feature type="transmembrane region" description="Helical" evidence="6">
    <location>
        <begin position="575"/>
        <end position="591"/>
    </location>
</feature>
<keyword evidence="10" id="KW-1185">Reference proteome</keyword>
<dbReference type="InterPro" id="IPR052159">
    <property type="entry name" value="Competence_DNA_uptake"/>
</dbReference>
<feature type="transmembrane region" description="Helical" evidence="6">
    <location>
        <begin position="62"/>
        <end position="80"/>
    </location>
</feature>
<dbReference type="PANTHER" id="PTHR30619">
    <property type="entry name" value="DNA INTERNALIZATION/COMPETENCE PROTEIN COMEC/REC2"/>
    <property type="match status" value="1"/>
</dbReference>
<evidence type="ECO:0000256" key="5">
    <source>
        <dbReference type="ARBA" id="ARBA00023136"/>
    </source>
</evidence>
<evidence type="ECO:0000259" key="8">
    <source>
        <dbReference type="Pfam" id="PF13567"/>
    </source>
</evidence>
<feature type="domain" description="DUF4131" evidence="8">
    <location>
        <begin position="85"/>
        <end position="234"/>
    </location>
</feature>
<proteinExistence type="predicted"/>
<feature type="transmembrane region" description="Helical" evidence="6">
    <location>
        <begin position="339"/>
        <end position="357"/>
    </location>
</feature>
<dbReference type="Proteomes" id="UP000183900">
    <property type="component" value="Unassembled WGS sequence"/>
</dbReference>
<gene>
    <name evidence="9" type="ORF">Ga0061067_10445</name>
</gene>
<feature type="transmembrane region" description="Helical" evidence="6">
    <location>
        <begin position="449"/>
        <end position="479"/>
    </location>
</feature>
<evidence type="ECO:0000256" key="3">
    <source>
        <dbReference type="ARBA" id="ARBA00022692"/>
    </source>
</evidence>
<dbReference type="AlphaFoldDB" id="A0A0K6HXC8"/>
<evidence type="ECO:0000313" key="10">
    <source>
        <dbReference type="Proteomes" id="UP000183900"/>
    </source>
</evidence>
<evidence type="ECO:0000256" key="1">
    <source>
        <dbReference type="ARBA" id="ARBA00004651"/>
    </source>
</evidence>
<dbReference type="EMBL" id="CYHE01000004">
    <property type="protein sequence ID" value="CUA95535.1"/>
    <property type="molecule type" value="Genomic_DNA"/>
</dbReference>
<dbReference type="GO" id="GO:0005886">
    <property type="term" value="C:plasma membrane"/>
    <property type="evidence" value="ECO:0007669"/>
    <property type="project" value="UniProtKB-SubCell"/>
</dbReference>
<organism evidence="9 10">
    <name type="scientific">Pannonibacter indicus</name>
    <dbReference type="NCBI Taxonomy" id="466044"/>
    <lineage>
        <taxon>Bacteria</taxon>
        <taxon>Pseudomonadati</taxon>
        <taxon>Pseudomonadota</taxon>
        <taxon>Alphaproteobacteria</taxon>
        <taxon>Hyphomicrobiales</taxon>
        <taxon>Stappiaceae</taxon>
        <taxon>Pannonibacter</taxon>
    </lineage>
</organism>
<name>A0A0K6HXC8_9HYPH</name>